<feature type="compositionally biased region" description="Low complexity" evidence="1">
    <location>
        <begin position="382"/>
        <end position="471"/>
    </location>
</feature>
<sequence>MRANGCHNYVNRSGPVSEKNWSDHQVAVTGSEEDKNAHGQQLISRPITVARNIRHLPCISRRTRQEGVCMFAIDCIKANGTHLGTCIDRFYFGSCCQIPDKTVLPQIIGNNIDDETIDSNFVHPQTDKVHNVMPESIFPTRKPTTTTTEKVKTTITSMIGIEQKYTTDMESKTDAAMTGIDNKIEDDSQVTTALVNKVTTKIPEEMSKITTVSSTTETPAKLSTFQTVSDEYNKFTTEKNTIPFEEVTDVYSKETSMETTHGESTTTTRKPMATTRIPIRTTTIKSNHKPRPTLKPLNITRPQIHSPTKPLNITSRPKPTKPVSSFNITRPIPPYKLPPKRPTPTKKPIPLPPRLNITILPQSTSVKPVSTTRPSLTTITYINTTTTNEDRPTSTSTTSPSPTTIKTTEKLSTVSLTEPTTTTTTTTSTIKTSTATTSASTVEPLESSSKSTSPSSASSSSTSSLSTSSSTVEVTTRPGTSTPSLTTEKEVKEPATETEQPTTVSKVLSTEKVTTDFPPGLVTWSNTVDATTKSPEVITTSSLPGRCGLNKTQIDKSSVHSPVAEVEPGPSAPKAMPSTAELPPPHITGSFVLGSARRISRTNSFIFYIDRSPWLSTMILISLLSLPPAASSALSSESKPTLDFDCGIPFNFSSDSALDPEPSPILDSALHPGHALSPGFGPTLDFLEAPNFRHTFLVLD</sequence>
<gene>
    <name evidence="2" type="ORF">EVAR_50691_1</name>
</gene>
<dbReference type="EMBL" id="BGZK01000916">
    <property type="protein sequence ID" value="GBP65007.1"/>
    <property type="molecule type" value="Genomic_DNA"/>
</dbReference>
<accession>A0A4C1XS43</accession>
<reference evidence="2 3" key="1">
    <citation type="journal article" date="2019" name="Commun. Biol.">
        <title>The bagworm genome reveals a unique fibroin gene that provides high tensile strength.</title>
        <authorList>
            <person name="Kono N."/>
            <person name="Nakamura H."/>
            <person name="Ohtoshi R."/>
            <person name="Tomita M."/>
            <person name="Numata K."/>
            <person name="Arakawa K."/>
        </authorList>
    </citation>
    <scope>NUCLEOTIDE SEQUENCE [LARGE SCALE GENOMIC DNA]</scope>
</reference>
<proteinExistence type="predicted"/>
<dbReference type="Proteomes" id="UP000299102">
    <property type="component" value="Unassembled WGS sequence"/>
</dbReference>
<comment type="caution">
    <text evidence="2">The sequence shown here is derived from an EMBL/GenBank/DDBJ whole genome shotgun (WGS) entry which is preliminary data.</text>
</comment>
<feature type="compositionally biased region" description="Polar residues" evidence="1">
    <location>
        <begin position="497"/>
        <end position="510"/>
    </location>
</feature>
<name>A0A4C1XS43_EUMVA</name>
<evidence type="ECO:0000313" key="3">
    <source>
        <dbReference type="Proteomes" id="UP000299102"/>
    </source>
</evidence>
<feature type="region of interest" description="Disordered" evidence="1">
    <location>
        <begin position="552"/>
        <end position="583"/>
    </location>
</feature>
<organism evidence="2 3">
    <name type="scientific">Eumeta variegata</name>
    <name type="common">Bagworm moth</name>
    <name type="synonym">Eumeta japonica</name>
    <dbReference type="NCBI Taxonomy" id="151549"/>
    <lineage>
        <taxon>Eukaryota</taxon>
        <taxon>Metazoa</taxon>
        <taxon>Ecdysozoa</taxon>
        <taxon>Arthropoda</taxon>
        <taxon>Hexapoda</taxon>
        <taxon>Insecta</taxon>
        <taxon>Pterygota</taxon>
        <taxon>Neoptera</taxon>
        <taxon>Endopterygota</taxon>
        <taxon>Lepidoptera</taxon>
        <taxon>Glossata</taxon>
        <taxon>Ditrysia</taxon>
        <taxon>Tineoidea</taxon>
        <taxon>Psychidae</taxon>
        <taxon>Oiketicinae</taxon>
        <taxon>Eumeta</taxon>
    </lineage>
</organism>
<dbReference type="AlphaFoldDB" id="A0A4C1XS43"/>
<feature type="region of interest" description="Disordered" evidence="1">
    <location>
        <begin position="285"/>
        <end position="356"/>
    </location>
</feature>
<feature type="region of interest" description="Disordered" evidence="1">
    <location>
        <begin position="382"/>
        <end position="510"/>
    </location>
</feature>
<dbReference type="OrthoDB" id="7596564at2759"/>
<keyword evidence="3" id="KW-1185">Reference proteome</keyword>
<protein>
    <recommendedName>
        <fullName evidence="4">Serine proteinase stubble</fullName>
    </recommendedName>
</protein>
<feature type="compositionally biased region" description="Polar residues" evidence="1">
    <location>
        <begin position="472"/>
        <end position="486"/>
    </location>
</feature>
<evidence type="ECO:0008006" key="4">
    <source>
        <dbReference type="Google" id="ProtNLM"/>
    </source>
</evidence>
<feature type="compositionally biased region" description="Pro residues" evidence="1">
    <location>
        <begin position="331"/>
        <end position="353"/>
    </location>
</feature>
<evidence type="ECO:0000256" key="1">
    <source>
        <dbReference type="SAM" id="MobiDB-lite"/>
    </source>
</evidence>
<dbReference type="STRING" id="151549.A0A4C1XS43"/>
<evidence type="ECO:0000313" key="2">
    <source>
        <dbReference type="EMBL" id="GBP65007.1"/>
    </source>
</evidence>
<feature type="compositionally biased region" description="Polar residues" evidence="1">
    <location>
        <begin position="300"/>
        <end position="327"/>
    </location>
</feature>